<protein>
    <recommendedName>
        <fullName evidence="2">Anhydro-N-acetylmuramic acid kinase</fullName>
        <ecNumber evidence="2">2.7.1.170</ecNumber>
    </recommendedName>
    <alternativeName>
        <fullName evidence="2">AnhMurNAc kinase</fullName>
    </alternativeName>
</protein>
<dbReference type="SUPFAM" id="SSF53067">
    <property type="entry name" value="Actin-like ATPase domain"/>
    <property type="match status" value="1"/>
</dbReference>
<dbReference type="GO" id="GO:0097175">
    <property type="term" value="P:1,6-anhydro-N-acetyl-beta-muramic acid catabolic process"/>
    <property type="evidence" value="ECO:0007669"/>
    <property type="project" value="UniProtKB-UniRule"/>
</dbReference>
<organism evidence="3 4">
    <name type="scientific">Acetobacter syzygii</name>
    <dbReference type="NCBI Taxonomy" id="146476"/>
    <lineage>
        <taxon>Bacteria</taxon>
        <taxon>Pseudomonadati</taxon>
        <taxon>Pseudomonadota</taxon>
        <taxon>Alphaproteobacteria</taxon>
        <taxon>Acetobacterales</taxon>
        <taxon>Acetobacteraceae</taxon>
        <taxon>Acetobacter</taxon>
    </lineage>
</organism>
<dbReference type="InterPro" id="IPR043129">
    <property type="entry name" value="ATPase_NBD"/>
</dbReference>
<dbReference type="InterPro" id="IPR005338">
    <property type="entry name" value="Anhydro_N_Ac-Mur_kinase"/>
</dbReference>
<dbReference type="AlphaFoldDB" id="A0A270B9S4"/>
<reference evidence="3 4" key="1">
    <citation type="submission" date="2017-04" db="EMBL/GenBank/DDBJ databases">
        <title>Kefir bacterial isolates.</title>
        <authorList>
            <person name="Kim Y."/>
            <person name="Blasche S."/>
            <person name="Patil K.R."/>
        </authorList>
    </citation>
    <scope>NUCLEOTIDE SEQUENCE [LARGE SCALE GENOMIC DNA]</scope>
    <source>
        <strain evidence="3 4">KR-2</strain>
    </source>
</reference>
<dbReference type="GO" id="GO:0016301">
    <property type="term" value="F:kinase activity"/>
    <property type="evidence" value="ECO:0007669"/>
    <property type="project" value="UniProtKB-KW"/>
</dbReference>
<evidence type="ECO:0000256" key="2">
    <source>
        <dbReference type="HAMAP-Rule" id="MF_01270"/>
    </source>
</evidence>
<dbReference type="Gene3D" id="3.30.420.40">
    <property type="match status" value="2"/>
</dbReference>
<evidence type="ECO:0000313" key="4">
    <source>
        <dbReference type="Proteomes" id="UP000216033"/>
    </source>
</evidence>
<comment type="function">
    <text evidence="2">Catalyzes the specific phosphorylation of 1,6-anhydro-N-acetylmuramic acid (anhMurNAc) with the simultaneous cleavage of the 1,6-anhydro ring, generating MurNAc-6-P. Is required for the utilization of anhMurNAc either imported from the medium or derived from its own cell wall murein, and thus plays a role in cell wall recycling.</text>
</comment>
<dbReference type="Proteomes" id="UP000216033">
    <property type="component" value="Unassembled WGS sequence"/>
</dbReference>
<dbReference type="Pfam" id="PF03702">
    <property type="entry name" value="AnmK"/>
    <property type="match status" value="1"/>
</dbReference>
<dbReference type="EC" id="2.7.1.170" evidence="2"/>
<comment type="pathway">
    <text evidence="2">Cell wall biogenesis; peptidoglycan recycling.</text>
</comment>
<comment type="catalytic activity">
    <reaction evidence="2">
        <text>1,6-anhydro-N-acetyl-beta-muramate + ATP + H2O = N-acetyl-D-muramate 6-phosphate + ADP + H(+)</text>
        <dbReference type="Rhea" id="RHEA:24952"/>
        <dbReference type="ChEBI" id="CHEBI:15377"/>
        <dbReference type="ChEBI" id="CHEBI:15378"/>
        <dbReference type="ChEBI" id="CHEBI:30616"/>
        <dbReference type="ChEBI" id="CHEBI:58690"/>
        <dbReference type="ChEBI" id="CHEBI:58722"/>
        <dbReference type="ChEBI" id="CHEBI:456216"/>
        <dbReference type="EC" id="2.7.1.170"/>
    </reaction>
</comment>
<keyword evidence="2" id="KW-0067">ATP-binding</keyword>
<dbReference type="GO" id="GO:0009254">
    <property type="term" value="P:peptidoglycan turnover"/>
    <property type="evidence" value="ECO:0007669"/>
    <property type="project" value="UniProtKB-UniRule"/>
</dbReference>
<gene>
    <name evidence="2" type="primary">anmK</name>
    <name evidence="3" type="ORF">B9K05_12110</name>
</gene>
<dbReference type="RefSeq" id="WP_095351876.1">
    <property type="nucleotide sequence ID" value="NZ_NDFO01000017.1"/>
</dbReference>
<dbReference type="GO" id="GO:0005524">
    <property type="term" value="F:ATP binding"/>
    <property type="evidence" value="ECO:0007669"/>
    <property type="project" value="UniProtKB-UniRule"/>
</dbReference>
<evidence type="ECO:0000256" key="1">
    <source>
        <dbReference type="ARBA" id="ARBA00023277"/>
    </source>
</evidence>
<keyword evidence="2" id="KW-0547">Nucleotide-binding</keyword>
<sequence>MPNTPKTHQPDGFVNALGLMSGTSLDGVDAALIRTDGTDIAAHGPSFTLPYTANLRQRLRTLLDRAPDLGADDADLKAAEHALTVVHVQAVQRLRHMAPDMPVDLVGFHGQTILHRPGRTWQIGDAAYLSAQTNLPVIHDFRSADVAAGGEGAPLVPLYHAALLRNAPAPVAVLNIGGVANLSLIPSHDPIVACDTGPGNALLDDWAAQHTGIPYDKDGQLALGGKVAHNILEHLLAHPFFRKPAPKSLDRLSFHNALTCLEGLNAADGAATLVAFTAQTIARTPLPEQPRTWFVCGGGRHNPALMAALAQALPGTVYPAEQCGWKGDALEAECFGFLAVRSLNGLPLSLPTTTGVASPQTGGRLTCMGITPWGRRL</sequence>
<dbReference type="STRING" id="1231343.Absy_023_019"/>
<keyword evidence="2 3" id="KW-0418">Kinase</keyword>
<name>A0A270B9S4_9PROT</name>
<keyword evidence="1 2" id="KW-0119">Carbohydrate metabolism</keyword>
<feature type="binding site" evidence="2">
    <location>
        <begin position="22"/>
        <end position="29"/>
    </location>
    <ligand>
        <name>ATP</name>
        <dbReference type="ChEBI" id="CHEBI:30616"/>
    </ligand>
</feature>
<proteinExistence type="inferred from homology"/>
<dbReference type="HAMAP" id="MF_01270">
    <property type="entry name" value="AnhMurNAc_kinase"/>
    <property type="match status" value="1"/>
</dbReference>
<dbReference type="PANTHER" id="PTHR30605">
    <property type="entry name" value="ANHYDRO-N-ACETYLMURAMIC ACID KINASE"/>
    <property type="match status" value="1"/>
</dbReference>
<comment type="similarity">
    <text evidence="2">Belongs to the anhydro-N-acetylmuramic acid kinase family.</text>
</comment>
<keyword evidence="2" id="KW-0808">Transferase</keyword>
<evidence type="ECO:0000313" key="3">
    <source>
        <dbReference type="EMBL" id="PAL20936.1"/>
    </source>
</evidence>
<dbReference type="GO" id="GO:0016773">
    <property type="term" value="F:phosphotransferase activity, alcohol group as acceptor"/>
    <property type="evidence" value="ECO:0007669"/>
    <property type="project" value="UniProtKB-UniRule"/>
</dbReference>
<dbReference type="PANTHER" id="PTHR30605:SF0">
    <property type="entry name" value="ANHYDRO-N-ACETYLMURAMIC ACID KINASE"/>
    <property type="match status" value="1"/>
</dbReference>
<dbReference type="NCBIfam" id="NF007141">
    <property type="entry name" value="PRK09585.1-5"/>
    <property type="match status" value="1"/>
</dbReference>
<dbReference type="OrthoDB" id="9763949at2"/>
<dbReference type="UniPathway" id="UPA00544"/>
<accession>A0A270B9S4</accession>
<dbReference type="GO" id="GO:0006040">
    <property type="term" value="P:amino sugar metabolic process"/>
    <property type="evidence" value="ECO:0007669"/>
    <property type="project" value="InterPro"/>
</dbReference>
<keyword evidence="4" id="KW-1185">Reference proteome</keyword>
<comment type="pathway">
    <text evidence="2">Amino-sugar metabolism; 1,6-anhydro-N-acetylmuramate degradation.</text>
</comment>
<dbReference type="UniPathway" id="UPA00343"/>
<comment type="caution">
    <text evidence="3">The sequence shown here is derived from an EMBL/GenBank/DDBJ whole genome shotgun (WGS) entry which is preliminary data.</text>
</comment>
<dbReference type="EMBL" id="NDFP01000016">
    <property type="protein sequence ID" value="PAL20936.1"/>
    <property type="molecule type" value="Genomic_DNA"/>
</dbReference>